<evidence type="ECO:0000259" key="1">
    <source>
        <dbReference type="Pfam" id="PF12680"/>
    </source>
</evidence>
<dbReference type="RefSeq" id="WP_119825827.1">
    <property type="nucleotide sequence ID" value="NZ_JADOBH010000005.1"/>
</dbReference>
<feature type="domain" description="SnoaL-like" evidence="1">
    <location>
        <begin position="7"/>
        <end position="104"/>
    </location>
</feature>
<dbReference type="PIRSF" id="PIRSF030561">
    <property type="entry name" value="UCP030561"/>
    <property type="match status" value="1"/>
</dbReference>
<dbReference type="EMBL" id="JADOBH010000005">
    <property type="protein sequence ID" value="MBF7957715.1"/>
    <property type="molecule type" value="Genomic_DNA"/>
</dbReference>
<protein>
    <submittedName>
        <fullName evidence="2">Nuclear transport factor 2 family protein</fullName>
    </submittedName>
</protein>
<organism evidence="2 3">
    <name type="scientific">Rahnella victoriana</name>
    <dbReference type="NCBI Taxonomy" id="1510570"/>
    <lineage>
        <taxon>Bacteria</taxon>
        <taxon>Pseudomonadati</taxon>
        <taxon>Pseudomonadota</taxon>
        <taxon>Gammaproteobacteria</taxon>
        <taxon>Enterobacterales</taxon>
        <taxon>Yersiniaceae</taxon>
        <taxon>Rahnella</taxon>
    </lineage>
</organism>
<dbReference type="InterPro" id="IPR032710">
    <property type="entry name" value="NTF2-like_dom_sf"/>
</dbReference>
<evidence type="ECO:0000313" key="2">
    <source>
        <dbReference type="EMBL" id="MBF7957715.1"/>
    </source>
</evidence>
<gene>
    <name evidence="2" type="ORF">IV431_19335</name>
</gene>
<dbReference type="InterPro" id="IPR008317">
    <property type="entry name" value="UCP030561"/>
</dbReference>
<comment type="caution">
    <text evidence="2">The sequence shown here is derived from an EMBL/GenBank/DDBJ whole genome shotgun (WGS) entry which is preliminary data.</text>
</comment>
<dbReference type="SUPFAM" id="SSF54427">
    <property type="entry name" value="NTF2-like"/>
    <property type="match status" value="1"/>
</dbReference>
<sequence>MDVAIPVEKQFQAYNQHDLAAFVACYSDDFVAYRMPNLSPSLEGKTALEMFYKNHRFNNPALRAELLSRTVLGNKVFDHEMIYGIYDQPVNSIAVFEVENGLIKTAWFYFE</sequence>
<proteinExistence type="predicted"/>
<keyword evidence="3" id="KW-1185">Reference proteome</keyword>
<accession>A0ABS0DV50</accession>
<name>A0ABS0DV50_9GAMM</name>
<reference evidence="2 3" key="1">
    <citation type="submission" date="2020-11" db="EMBL/GenBank/DDBJ databases">
        <title>Taxonomic investigation of Rahnella spp.</title>
        <authorList>
            <person name="Lee S.D."/>
        </authorList>
    </citation>
    <scope>NUCLEOTIDE SEQUENCE [LARGE SCALE GENOMIC DNA]</scope>
    <source>
        <strain evidence="2 3">SAP-10</strain>
    </source>
</reference>
<evidence type="ECO:0000313" key="3">
    <source>
        <dbReference type="Proteomes" id="UP000600307"/>
    </source>
</evidence>
<dbReference type="InterPro" id="IPR037401">
    <property type="entry name" value="SnoaL-like"/>
</dbReference>
<dbReference type="Gene3D" id="3.10.450.50">
    <property type="match status" value="1"/>
</dbReference>
<dbReference type="Proteomes" id="UP000600307">
    <property type="component" value="Unassembled WGS sequence"/>
</dbReference>
<dbReference type="Pfam" id="PF12680">
    <property type="entry name" value="SnoaL_2"/>
    <property type="match status" value="1"/>
</dbReference>